<name>A0A0N4U8V2_DRAME</name>
<dbReference type="GO" id="GO:0005634">
    <property type="term" value="C:nucleus"/>
    <property type="evidence" value="ECO:0007669"/>
    <property type="project" value="TreeGrafter"/>
</dbReference>
<evidence type="ECO:0000256" key="3">
    <source>
        <dbReference type="ARBA" id="ARBA00022884"/>
    </source>
</evidence>
<dbReference type="Proteomes" id="UP000038040">
    <property type="component" value="Unplaced"/>
</dbReference>
<gene>
    <name evidence="7" type="ORF">DME_LOCUS7495</name>
</gene>
<comment type="similarity">
    <text evidence="1">Belongs to the EIF1AD family.</text>
</comment>
<dbReference type="PANTHER" id="PTHR21641">
    <property type="entry name" value="TRANSLATION INITIATION FACTOR-RELATED"/>
    <property type="match status" value="1"/>
</dbReference>
<dbReference type="STRING" id="318479.A0A0N4U8V2"/>
<keyword evidence="3" id="KW-0694">RNA-binding</keyword>
<dbReference type="Gene3D" id="2.40.50.140">
    <property type="entry name" value="Nucleic acid-binding proteins"/>
    <property type="match status" value="1"/>
</dbReference>
<keyword evidence="9" id="KW-1185">Reference proteome</keyword>
<sequence length="173" mass="20072">MSNVRKRRIVQREAKTIMVLPKKDDIIAKITASRGNNLHSVDSCGESYLVSMPTKFRKSIWVKRGNFVVISTIQEGNKVKGEIVHILDNENILYIYEQNLWPQRFLEDAEKLTRAFRRNVPVSSNKKHEMIDADMLPPSDSEVESEGEEYECDDESEEEIITYNPNLSDIRRL</sequence>
<dbReference type="WBParaSite" id="DME_0000349001-mRNA-1">
    <property type="protein sequence ID" value="DME_0000349001-mRNA-1"/>
    <property type="gene ID" value="DME_0000349001"/>
</dbReference>
<dbReference type="OrthoDB" id="1738325at2759"/>
<feature type="compositionally biased region" description="Acidic residues" evidence="5">
    <location>
        <begin position="141"/>
        <end position="158"/>
    </location>
</feature>
<dbReference type="AlphaFoldDB" id="A0A0N4U8V2"/>
<evidence type="ECO:0000256" key="2">
    <source>
        <dbReference type="ARBA" id="ARBA00020989"/>
    </source>
</evidence>
<evidence type="ECO:0000313" key="10">
    <source>
        <dbReference type="WBParaSite" id="DME_0000349001-mRNA-1"/>
    </source>
</evidence>
<evidence type="ECO:0000313" key="9">
    <source>
        <dbReference type="Proteomes" id="UP000274756"/>
    </source>
</evidence>
<reference evidence="10" key="1">
    <citation type="submission" date="2017-02" db="UniProtKB">
        <authorList>
            <consortium name="WormBaseParasite"/>
        </authorList>
    </citation>
    <scope>IDENTIFICATION</scope>
</reference>
<dbReference type="PANTHER" id="PTHR21641:SF0">
    <property type="entry name" value="RNA-BINDING PROTEIN EIF1AD-RELATED"/>
    <property type="match status" value="1"/>
</dbReference>
<evidence type="ECO:0000313" key="7">
    <source>
        <dbReference type="EMBL" id="VDN57522.1"/>
    </source>
</evidence>
<accession>A0A0N4U8V2</accession>
<dbReference type="SMART" id="SM00652">
    <property type="entry name" value="eIF1a"/>
    <property type="match status" value="1"/>
</dbReference>
<evidence type="ECO:0000256" key="5">
    <source>
        <dbReference type="SAM" id="MobiDB-lite"/>
    </source>
</evidence>
<dbReference type="GO" id="GO:0003743">
    <property type="term" value="F:translation initiation factor activity"/>
    <property type="evidence" value="ECO:0007669"/>
    <property type="project" value="InterPro"/>
</dbReference>
<dbReference type="EMBL" id="UYYG01001161">
    <property type="protein sequence ID" value="VDN57522.1"/>
    <property type="molecule type" value="Genomic_DNA"/>
</dbReference>
<dbReference type="InterPro" id="IPR039294">
    <property type="entry name" value="EIF1AD"/>
</dbReference>
<evidence type="ECO:0000313" key="8">
    <source>
        <dbReference type="Proteomes" id="UP000038040"/>
    </source>
</evidence>
<dbReference type="Proteomes" id="UP000274756">
    <property type="component" value="Unassembled WGS sequence"/>
</dbReference>
<feature type="domain" description="S1-like" evidence="6">
    <location>
        <begin position="26"/>
        <end position="86"/>
    </location>
</feature>
<proteinExistence type="inferred from homology"/>
<dbReference type="InterPro" id="IPR006196">
    <property type="entry name" value="RNA-binding_domain_S1_IF1"/>
</dbReference>
<dbReference type="GO" id="GO:0003723">
    <property type="term" value="F:RNA binding"/>
    <property type="evidence" value="ECO:0007669"/>
    <property type="project" value="UniProtKB-KW"/>
</dbReference>
<dbReference type="InterPro" id="IPR012340">
    <property type="entry name" value="NA-bd_OB-fold"/>
</dbReference>
<feature type="region of interest" description="Disordered" evidence="5">
    <location>
        <begin position="134"/>
        <end position="158"/>
    </location>
</feature>
<reference evidence="7 9" key="2">
    <citation type="submission" date="2018-11" db="EMBL/GenBank/DDBJ databases">
        <authorList>
            <consortium name="Pathogen Informatics"/>
        </authorList>
    </citation>
    <scope>NUCLEOTIDE SEQUENCE [LARGE SCALE GENOMIC DNA]</scope>
</reference>
<dbReference type="SUPFAM" id="SSF50249">
    <property type="entry name" value="Nucleic acid-binding proteins"/>
    <property type="match status" value="1"/>
</dbReference>
<evidence type="ECO:0000259" key="6">
    <source>
        <dbReference type="Pfam" id="PF01176"/>
    </source>
</evidence>
<dbReference type="Pfam" id="PF01176">
    <property type="entry name" value="eIF-1a"/>
    <property type="match status" value="1"/>
</dbReference>
<evidence type="ECO:0000256" key="4">
    <source>
        <dbReference type="ARBA" id="ARBA00031998"/>
    </source>
</evidence>
<organism evidence="8 10">
    <name type="scientific">Dracunculus medinensis</name>
    <name type="common">Guinea worm</name>
    <dbReference type="NCBI Taxonomy" id="318479"/>
    <lineage>
        <taxon>Eukaryota</taxon>
        <taxon>Metazoa</taxon>
        <taxon>Ecdysozoa</taxon>
        <taxon>Nematoda</taxon>
        <taxon>Chromadorea</taxon>
        <taxon>Rhabditida</taxon>
        <taxon>Spirurina</taxon>
        <taxon>Dracunculoidea</taxon>
        <taxon>Dracunculidae</taxon>
        <taxon>Dracunculus</taxon>
    </lineage>
</organism>
<dbReference type="InterPro" id="IPR001253">
    <property type="entry name" value="TIF_eIF-1A"/>
</dbReference>
<evidence type="ECO:0000256" key="1">
    <source>
        <dbReference type="ARBA" id="ARBA00007340"/>
    </source>
</evidence>
<protein>
    <recommendedName>
        <fullName evidence="2">Probable RNA-binding protein EIF1AD</fullName>
    </recommendedName>
    <alternativeName>
        <fullName evidence="4">Eukaryotic translation initiation factor 1A domain-containing protein</fullName>
    </alternativeName>
</protein>